<keyword evidence="2" id="KW-1185">Reference proteome</keyword>
<accession>A0A9Q3BY83</accession>
<name>A0A9Q3BY83_9BASI</name>
<organism evidence="1 2">
    <name type="scientific">Austropuccinia psidii MF-1</name>
    <dbReference type="NCBI Taxonomy" id="1389203"/>
    <lineage>
        <taxon>Eukaryota</taxon>
        <taxon>Fungi</taxon>
        <taxon>Dikarya</taxon>
        <taxon>Basidiomycota</taxon>
        <taxon>Pucciniomycotina</taxon>
        <taxon>Pucciniomycetes</taxon>
        <taxon>Pucciniales</taxon>
        <taxon>Sphaerophragmiaceae</taxon>
        <taxon>Austropuccinia</taxon>
    </lineage>
</organism>
<dbReference type="Proteomes" id="UP000765509">
    <property type="component" value="Unassembled WGS sequence"/>
</dbReference>
<dbReference type="OrthoDB" id="3247418at2759"/>
<gene>
    <name evidence="1" type="ORF">O181_013392</name>
</gene>
<evidence type="ECO:0000313" key="1">
    <source>
        <dbReference type="EMBL" id="MBW0473677.1"/>
    </source>
</evidence>
<reference evidence="1" key="1">
    <citation type="submission" date="2021-03" db="EMBL/GenBank/DDBJ databases">
        <title>Draft genome sequence of rust myrtle Austropuccinia psidii MF-1, a brazilian biotype.</title>
        <authorList>
            <person name="Quecine M.C."/>
            <person name="Pachon D.M.R."/>
            <person name="Bonatelli M.L."/>
            <person name="Correr F.H."/>
            <person name="Franceschini L.M."/>
            <person name="Leite T.F."/>
            <person name="Margarido G.R.A."/>
            <person name="Almeida C.A."/>
            <person name="Ferrarezi J.A."/>
            <person name="Labate C.A."/>
        </authorList>
    </citation>
    <scope>NUCLEOTIDE SEQUENCE</scope>
    <source>
        <strain evidence="1">MF-1</strain>
    </source>
</reference>
<proteinExistence type="predicted"/>
<dbReference type="AlphaFoldDB" id="A0A9Q3BY83"/>
<sequence>MGSPSHGILKAAEWALLYKAYILFLMLSQQMSLDERNSPNTKRKIGKSEDLENELAKNTFHLMSAINIDTRWTVSMDYATVFAEHWKKFHPVQSTPVTKT</sequence>
<evidence type="ECO:0000313" key="2">
    <source>
        <dbReference type="Proteomes" id="UP000765509"/>
    </source>
</evidence>
<dbReference type="EMBL" id="AVOT02003492">
    <property type="protein sequence ID" value="MBW0473677.1"/>
    <property type="molecule type" value="Genomic_DNA"/>
</dbReference>
<protein>
    <submittedName>
        <fullName evidence="1">Uncharacterized protein</fullName>
    </submittedName>
</protein>
<comment type="caution">
    <text evidence="1">The sequence shown here is derived from an EMBL/GenBank/DDBJ whole genome shotgun (WGS) entry which is preliminary data.</text>
</comment>